<dbReference type="SUPFAM" id="SSF81853">
    <property type="entry name" value="Family 10 polysaccharide lyase"/>
    <property type="match status" value="1"/>
</dbReference>
<evidence type="ECO:0000313" key="2">
    <source>
        <dbReference type="EMBL" id="MCD9098553.1"/>
    </source>
</evidence>
<dbReference type="GO" id="GO:0030570">
    <property type="term" value="F:pectate lyase activity"/>
    <property type="evidence" value="ECO:0007669"/>
    <property type="project" value="UniProtKB-EC"/>
</dbReference>
<comment type="caution">
    <text evidence="2">The sequence shown here is derived from an EMBL/GenBank/DDBJ whole genome shotgun (WGS) entry which is preliminary data.</text>
</comment>
<dbReference type="NCBIfam" id="TIGR02474">
    <property type="entry name" value="pec_lyase"/>
    <property type="match status" value="1"/>
</dbReference>
<reference evidence="2" key="2">
    <citation type="journal article" date="2022" name="Syst. Appl. Microbiol.">
        <title>Physiological and genomic characterisation of Luteimonas fraxinea sp. nov., a bacterial species associated with trees tolerant to ash dieback.</title>
        <authorList>
            <person name="Ulrich K."/>
            <person name="Becker R."/>
            <person name="Behrendt U."/>
            <person name="Kube M."/>
            <person name="Schneck V."/>
            <person name="Ulrich A."/>
        </authorList>
    </citation>
    <scope>NUCLEOTIDE SEQUENCE</scope>
    <source>
        <strain evidence="2">A1P009</strain>
    </source>
</reference>
<dbReference type="Proteomes" id="UP001430360">
    <property type="component" value="Unassembled WGS sequence"/>
</dbReference>
<dbReference type="RefSeq" id="WP_232137882.1">
    <property type="nucleotide sequence ID" value="NZ_CP089507.1"/>
</dbReference>
<reference evidence="2" key="1">
    <citation type="submission" date="2021-12" db="EMBL/GenBank/DDBJ databases">
        <authorList>
            <person name="Ulrich A."/>
        </authorList>
    </citation>
    <scope>NUCLEOTIDE SEQUENCE</scope>
    <source>
        <strain evidence="2">A1P009</strain>
    </source>
</reference>
<keyword evidence="3" id="KW-1185">Reference proteome</keyword>
<organism evidence="2 3">
    <name type="scientific">Luteimonas fraxinea</name>
    <dbReference type="NCBI Taxonomy" id="2901869"/>
    <lineage>
        <taxon>Bacteria</taxon>
        <taxon>Pseudomonadati</taxon>
        <taxon>Pseudomonadota</taxon>
        <taxon>Gammaproteobacteria</taxon>
        <taxon>Lysobacterales</taxon>
        <taxon>Lysobacteraceae</taxon>
        <taxon>Luteimonas</taxon>
    </lineage>
</organism>
<gene>
    <name evidence="2" type="primary">pelA</name>
    <name evidence="2" type="ORF">LTT95_16565</name>
</gene>
<feature type="chain" id="PRO_5046112425" evidence="1">
    <location>
        <begin position="22"/>
        <end position="363"/>
    </location>
</feature>
<dbReference type="Gene3D" id="1.50.10.20">
    <property type="match status" value="1"/>
</dbReference>
<dbReference type="InterPro" id="IPR012669">
    <property type="entry name" value="Pectate_lyase"/>
</dbReference>
<evidence type="ECO:0000256" key="1">
    <source>
        <dbReference type="SAM" id="SignalP"/>
    </source>
</evidence>
<keyword evidence="2" id="KW-0456">Lyase</keyword>
<protein>
    <submittedName>
        <fullName evidence="2">Pectate lyase</fullName>
        <ecNumber evidence="2">4.2.2.2</ecNumber>
    </submittedName>
</protein>
<dbReference type="EC" id="4.2.2.2" evidence="2"/>
<accession>A0ABS8UIP1</accession>
<keyword evidence="1" id="KW-0732">Signal</keyword>
<feature type="signal peptide" evidence="1">
    <location>
        <begin position="1"/>
        <end position="21"/>
    </location>
</feature>
<sequence length="363" mass="39856">MRVLQCAVLLVGLVAGTVVFAARVDPVAERMLQAQTASGGWPKHLDGKAIDYAKPFDAAASAAHAQADRADDATIDNDATTREIAHLVDAWRTHGDARYRDAAVRGVDYLLAAQYANGGWPQFHPDRSSYRGQVTFNDDAMTQVVGLLQDIAEGEGALAALQPLRGDAAAGAVERAIALILYLQVRIDGTPTIWAAQYDETTLQPATARSYELPSLASSESVAIVRLLMRQPPSPRVVDAIENAAAWFEAHDLEDTAIERIGRDGSRPRDVRLVAHAGAKVWARFYDLQRQQPLLVDRGGAVVASLADMSQERRTGYAWYGIWPQALLEKDLPQWRRRHALEGRQSVMTCRLRLARAVEEIEC</sequence>
<dbReference type="Pfam" id="PF09492">
    <property type="entry name" value="Pec_lyase"/>
    <property type="match status" value="1"/>
</dbReference>
<evidence type="ECO:0000313" key="3">
    <source>
        <dbReference type="Proteomes" id="UP001430360"/>
    </source>
</evidence>
<proteinExistence type="predicted"/>
<dbReference type="EMBL" id="JAJQKU010000007">
    <property type="protein sequence ID" value="MCD9098553.1"/>
    <property type="molecule type" value="Genomic_DNA"/>
</dbReference>
<name>A0ABS8UIP1_9GAMM</name>